<organism evidence="1 2">
    <name type="scientific">Yanshouia hominis</name>
    <dbReference type="NCBI Taxonomy" id="2763673"/>
    <lineage>
        <taxon>Bacteria</taxon>
        <taxon>Bacillati</taxon>
        <taxon>Bacillota</taxon>
        <taxon>Clostridia</taxon>
        <taxon>Eubacteriales</taxon>
        <taxon>Oscillospiraceae</taxon>
        <taxon>Yanshouia</taxon>
    </lineage>
</organism>
<dbReference type="RefSeq" id="WP_262401025.1">
    <property type="nucleotide sequence ID" value="NZ_JACRTB010000040.1"/>
</dbReference>
<evidence type="ECO:0000313" key="2">
    <source>
        <dbReference type="Proteomes" id="UP000658131"/>
    </source>
</evidence>
<accession>A0ABR7NMJ2</accession>
<evidence type="ECO:0000313" key="1">
    <source>
        <dbReference type="EMBL" id="MBC8577636.1"/>
    </source>
</evidence>
<keyword evidence="2" id="KW-1185">Reference proteome</keyword>
<gene>
    <name evidence="1" type="ORF">H8717_14655</name>
</gene>
<dbReference type="EMBL" id="JACRTB010000040">
    <property type="protein sequence ID" value="MBC8577636.1"/>
    <property type="molecule type" value="Genomic_DNA"/>
</dbReference>
<dbReference type="SUPFAM" id="SSF48150">
    <property type="entry name" value="DNA-glycosylase"/>
    <property type="match status" value="1"/>
</dbReference>
<dbReference type="InterPro" id="IPR011257">
    <property type="entry name" value="DNA_glycosylase"/>
</dbReference>
<protein>
    <submittedName>
        <fullName evidence="1">Uncharacterized protein</fullName>
    </submittedName>
</protein>
<proteinExistence type="predicted"/>
<name>A0ABR7NMJ2_9FIRM</name>
<sequence>MKRIEKLKWHLLLATDAIATKLTSSYVLELKTEELESLIYPCGFCQRRATTIRSLTEWQKNGIIRRRK</sequence>
<dbReference type="Proteomes" id="UP000658131">
    <property type="component" value="Unassembled WGS sequence"/>
</dbReference>
<reference evidence="1 2" key="1">
    <citation type="submission" date="2020-08" db="EMBL/GenBank/DDBJ databases">
        <title>Genome public.</title>
        <authorList>
            <person name="Liu C."/>
            <person name="Sun Q."/>
        </authorList>
    </citation>
    <scope>NUCLEOTIDE SEQUENCE [LARGE SCALE GENOMIC DNA]</scope>
    <source>
        <strain evidence="1 2">BX1</strain>
    </source>
</reference>
<comment type="caution">
    <text evidence="1">The sequence shown here is derived from an EMBL/GenBank/DDBJ whole genome shotgun (WGS) entry which is preliminary data.</text>
</comment>